<evidence type="ECO:0000256" key="6">
    <source>
        <dbReference type="ARBA" id="ARBA00023004"/>
    </source>
</evidence>
<evidence type="ECO:0000256" key="7">
    <source>
        <dbReference type="HAMAP-Rule" id="MF_00657"/>
    </source>
</evidence>
<dbReference type="InterPro" id="IPR006620">
    <property type="entry name" value="Pro_4_hyd_alph"/>
</dbReference>
<dbReference type="InterPro" id="IPR005123">
    <property type="entry name" value="Oxoglu/Fe-dep_dioxygenase_dom"/>
</dbReference>
<dbReference type="GO" id="GO:0005506">
    <property type="term" value="F:iron ion binding"/>
    <property type="evidence" value="ECO:0007669"/>
    <property type="project" value="UniProtKB-UniRule"/>
</dbReference>
<keyword evidence="6 7" id="KW-0408">Iron</keyword>
<comment type="cofactor">
    <cofactor evidence="7">
        <name>Fe(2+)</name>
        <dbReference type="ChEBI" id="CHEBI:29033"/>
    </cofactor>
    <text evidence="7">Binds 1 Fe(2+) ion per subunit.</text>
</comment>
<comment type="caution">
    <text evidence="9">The sequence shown here is derived from an EMBL/GenBank/DDBJ whole genome shotgun (WGS) entry which is preliminary data.</text>
</comment>
<dbReference type="GO" id="GO:0031418">
    <property type="term" value="F:L-ascorbic acid binding"/>
    <property type="evidence" value="ECO:0007669"/>
    <property type="project" value="UniProtKB-KW"/>
</dbReference>
<proteinExistence type="inferred from homology"/>
<dbReference type="InterPro" id="IPR044862">
    <property type="entry name" value="Pro_4_hyd_alph_FE2OG_OXY"/>
</dbReference>
<dbReference type="Pfam" id="PF13640">
    <property type="entry name" value="2OG-FeII_Oxy_3"/>
    <property type="match status" value="1"/>
</dbReference>
<evidence type="ECO:0000256" key="1">
    <source>
        <dbReference type="ARBA" id="ARBA00001961"/>
    </source>
</evidence>
<dbReference type="SMART" id="SM00702">
    <property type="entry name" value="P4Hc"/>
    <property type="match status" value="1"/>
</dbReference>
<name>A0A928VMB8_9CYAN</name>
<dbReference type="PANTHER" id="PTHR41536">
    <property type="entry name" value="PKHD-TYPE HYDROXYLASE YBIX"/>
    <property type="match status" value="1"/>
</dbReference>
<dbReference type="PANTHER" id="PTHR41536:SF1">
    <property type="entry name" value="PKHD-TYPE HYDROXYLASE YBIX"/>
    <property type="match status" value="1"/>
</dbReference>
<dbReference type="GO" id="GO:0006879">
    <property type="term" value="P:intracellular iron ion homeostasis"/>
    <property type="evidence" value="ECO:0007669"/>
    <property type="project" value="TreeGrafter"/>
</dbReference>
<dbReference type="EMBL" id="JADEXQ010000034">
    <property type="protein sequence ID" value="MBE9030338.1"/>
    <property type="molecule type" value="Genomic_DNA"/>
</dbReference>
<dbReference type="NCBIfam" id="NF003974">
    <property type="entry name" value="PRK05467.1-3"/>
    <property type="match status" value="1"/>
</dbReference>
<keyword evidence="4 7" id="KW-0223">Dioxygenase</keyword>
<keyword evidence="2 7" id="KW-0479">Metal-binding</keyword>
<feature type="binding site" evidence="7">
    <location>
        <position position="96"/>
    </location>
    <ligand>
        <name>Fe cation</name>
        <dbReference type="ChEBI" id="CHEBI:24875"/>
    </ligand>
</feature>
<dbReference type="InterPro" id="IPR023550">
    <property type="entry name" value="PKHD_hydroxylase"/>
</dbReference>
<evidence type="ECO:0000256" key="2">
    <source>
        <dbReference type="ARBA" id="ARBA00022723"/>
    </source>
</evidence>
<dbReference type="PROSITE" id="PS51471">
    <property type="entry name" value="FE2OG_OXY"/>
    <property type="match status" value="1"/>
</dbReference>
<evidence type="ECO:0000313" key="9">
    <source>
        <dbReference type="EMBL" id="MBE9030338.1"/>
    </source>
</evidence>
<feature type="binding site" evidence="7">
    <location>
        <position position="167"/>
    </location>
    <ligand>
        <name>2-oxoglutarate</name>
        <dbReference type="ChEBI" id="CHEBI:16810"/>
    </ligand>
</feature>
<dbReference type="Gene3D" id="2.60.120.620">
    <property type="entry name" value="q2cbj1_9rhob like domain"/>
    <property type="match status" value="1"/>
</dbReference>
<feature type="binding site" evidence="7">
    <location>
        <position position="157"/>
    </location>
    <ligand>
        <name>Fe cation</name>
        <dbReference type="ChEBI" id="CHEBI:24875"/>
    </ligand>
</feature>
<protein>
    <submittedName>
        <fullName evidence="9">Fe2+-dependent dioxygenase</fullName>
    </submittedName>
</protein>
<dbReference type="AlphaFoldDB" id="A0A928VMB8"/>
<dbReference type="HAMAP" id="MF_00657">
    <property type="entry name" value="Hydroxyl_YbiX"/>
    <property type="match status" value="1"/>
</dbReference>
<dbReference type="GO" id="GO:0006974">
    <property type="term" value="P:DNA damage response"/>
    <property type="evidence" value="ECO:0007669"/>
    <property type="project" value="TreeGrafter"/>
</dbReference>
<evidence type="ECO:0000256" key="5">
    <source>
        <dbReference type="ARBA" id="ARBA00023002"/>
    </source>
</evidence>
<comment type="cofactor">
    <cofactor evidence="1 7">
        <name>L-ascorbate</name>
        <dbReference type="ChEBI" id="CHEBI:38290"/>
    </cofactor>
</comment>
<gene>
    <name evidence="9" type="ORF">IQ266_11405</name>
</gene>
<organism evidence="9 10">
    <name type="scientific">Romeriopsis navalis LEGE 11480</name>
    <dbReference type="NCBI Taxonomy" id="2777977"/>
    <lineage>
        <taxon>Bacteria</taxon>
        <taxon>Bacillati</taxon>
        <taxon>Cyanobacteriota</taxon>
        <taxon>Cyanophyceae</taxon>
        <taxon>Leptolyngbyales</taxon>
        <taxon>Leptolyngbyaceae</taxon>
        <taxon>Romeriopsis</taxon>
        <taxon>Romeriopsis navalis</taxon>
    </lineage>
</organism>
<feature type="domain" description="Fe2OG dioxygenase" evidence="8">
    <location>
        <begin position="75"/>
        <end position="176"/>
    </location>
</feature>
<accession>A0A928VMB8</accession>
<dbReference type="GO" id="GO:0016706">
    <property type="term" value="F:2-oxoglutarate-dependent dioxygenase activity"/>
    <property type="evidence" value="ECO:0007669"/>
    <property type="project" value="UniProtKB-UniRule"/>
</dbReference>
<keyword evidence="5 7" id="KW-0560">Oxidoreductase</keyword>
<dbReference type="RefSeq" id="WP_264325163.1">
    <property type="nucleotide sequence ID" value="NZ_JADEXQ010000034.1"/>
</dbReference>
<evidence type="ECO:0000313" key="10">
    <source>
        <dbReference type="Proteomes" id="UP000625316"/>
    </source>
</evidence>
<dbReference type="NCBIfam" id="NF003975">
    <property type="entry name" value="PRK05467.1-4"/>
    <property type="match status" value="1"/>
</dbReference>
<evidence type="ECO:0000256" key="4">
    <source>
        <dbReference type="ARBA" id="ARBA00022964"/>
    </source>
</evidence>
<evidence type="ECO:0000256" key="3">
    <source>
        <dbReference type="ARBA" id="ARBA00022896"/>
    </source>
</evidence>
<sequence>MIFVIHDLLSPEVLATINQDLAAAEFVDGQLTAGWHAKSVKQNQQLSPQAPSATGIQSTIEIALRHNRLFQTAVRPQQVRPVLINRYDAGMSYGVHTDNALMQTASGLLRSDVSMTLFLSPPETYVGGELAIETSSGETCFKLAAGSAIVYPSSTLHAVRKVTEGVRLAAVTWIQSLVRDPAHREILFELDTVRQSIFERQGKTTEFDLISKSLSNLLREWVEL</sequence>
<evidence type="ECO:0000259" key="8">
    <source>
        <dbReference type="PROSITE" id="PS51471"/>
    </source>
</evidence>
<dbReference type="Proteomes" id="UP000625316">
    <property type="component" value="Unassembled WGS sequence"/>
</dbReference>
<keyword evidence="3 7" id="KW-0847">Vitamin C</keyword>
<keyword evidence="10" id="KW-1185">Reference proteome</keyword>
<dbReference type="Gene3D" id="4.10.860.20">
    <property type="entry name" value="Rabenosyn, Rab binding domain"/>
    <property type="match status" value="1"/>
</dbReference>
<feature type="binding site" evidence="7">
    <location>
        <position position="98"/>
    </location>
    <ligand>
        <name>Fe cation</name>
        <dbReference type="ChEBI" id="CHEBI:24875"/>
    </ligand>
</feature>
<reference evidence="9" key="1">
    <citation type="submission" date="2020-10" db="EMBL/GenBank/DDBJ databases">
        <authorList>
            <person name="Castelo-Branco R."/>
            <person name="Eusebio N."/>
            <person name="Adriana R."/>
            <person name="Vieira A."/>
            <person name="Brugerolle De Fraissinette N."/>
            <person name="Rezende De Castro R."/>
            <person name="Schneider M.P."/>
            <person name="Vasconcelos V."/>
            <person name="Leao P.N."/>
        </authorList>
    </citation>
    <scope>NUCLEOTIDE SEQUENCE</scope>
    <source>
        <strain evidence="9">LEGE 11480</strain>
    </source>
</reference>